<gene>
    <name evidence="9" type="primary">LOC101570441</name>
</gene>
<evidence type="ECO:0000256" key="4">
    <source>
        <dbReference type="ARBA" id="ARBA00022679"/>
    </source>
</evidence>
<dbReference type="InterPro" id="IPR050271">
    <property type="entry name" value="UDP-glycosyltransferase"/>
</dbReference>
<evidence type="ECO:0000256" key="7">
    <source>
        <dbReference type="SAM" id="SignalP"/>
    </source>
</evidence>
<dbReference type="GO" id="GO:0016020">
    <property type="term" value="C:membrane"/>
    <property type="evidence" value="ECO:0007669"/>
    <property type="project" value="UniProtKB-SubCell"/>
</dbReference>
<feature type="chain" id="PRO_5028409054" evidence="7">
    <location>
        <begin position="26"/>
        <end position="292"/>
    </location>
</feature>
<keyword evidence="7" id="KW-0732">Signal</keyword>
<dbReference type="AlphaFoldDB" id="A0A6P3FDJ1"/>
<dbReference type="Pfam" id="PF00201">
    <property type="entry name" value="UDPGT"/>
    <property type="match status" value="1"/>
</dbReference>
<dbReference type="InterPro" id="IPR002213">
    <property type="entry name" value="UDP_glucos_trans"/>
</dbReference>
<dbReference type="SUPFAM" id="SSF53756">
    <property type="entry name" value="UDP-Glycosyltransferase/glycogen phosphorylase"/>
    <property type="match status" value="1"/>
</dbReference>
<dbReference type="GO" id="GO:0008194">
    <property type="term" value="F:UDP-glycosyltransferase activity"/>
    <property type="evidence" value="ECO:0007669"/>
    <property type="project" value="InterPro"/>
</dbReference>
<dbReference type="OrthoDB" id="5835829at2759"/>
<dbReference type="GeneID" id="101570441"/>
<evidence type="ECO:0000313" key="8">
    <source>
        <dbReference type="Proteomes" id="UP000515203"/>
    </source>
</evidence>
<dbReference type="PANTHER" id="PTHR48043:SF161">
    <property type="entry name" value="UDP GLUCURONOSYLTRANSFERASE FAMILY 1 MEMBER A1"/>
    <property type="match status" value="1"/>
</dbReference>
<evidence type="ECO:0000256" key="6">
    <source>
        <dbReference type="ARBA" id="ARBA00022989"/>
    </source>
</evidence>
<dbReference type="Gene3D" id="3.40.50.2000">
    <property type="entry name" value="Glycogen Phosphorylase B"/>
    <property type="match status" value="1"/>
</dbReference>
<feature type="signal peptide" evidence="7">
    <location>
        <begin position="1"/>
        <end position="25"/>
    </location>
</feature>
<comment type="subcellular location">
    <subcellularLocation>
        <location evidence="1">Membrane</location>
        <topology evidence="1">Single-pass membrane protein</topology>
    </subcellularLocation>
</comment>
<name>A0A6P3FDJ1_OCTDE</name>
<keyword evidence="6" id="KW-1133">Transmembrane helix</keyword>
<evidence type="ECO:0000256" key="5">
    <source>
        <dbReference type="ARBA" id="ARBA00022692"/>
    </source>
</evidence>
<accession>A0A6P3FDJ1</accession>
<dbReference type="PANTHER" id="PTHR48043">
    <property type="entry name" value="EG:EG0003.4 PROTEIN-RELATED"/>
    <property type="match status" value="1"/>
</dbReference>
<proteinExistence type="inferred from homology"/>
<evidence type="ECO:0000256" key="1">
    <source>
        <dbReference type="ARBA" id="ARBA00004167"/>
    </source>
</evidence>
<protein>
    <submittedName>
        <fullName evidence="9">UDP-glucuronosyltransferase 1-7-like</fullName>
    </submittedName>
</protein>
<evidence type="ECO:0000256" key="2">
    <source>
        <dbReference type="ARBA" id="ARBA00009995"/>
    </source>
</evidence>
<keyword evidence="3" id="KW-0328">Glycosyltransferase</keyword>
<sequence length="292" mass="33524">MAPSSSPILLPLYQYLLLVSSFAQAGRLLVVPMDGSHWFTMHLVIKKLIERKHEVVAVMPEVSWHMGQSMNFTVKHYATSYALEELNRELKIFTDAAWERKEENMFHTLVFTKKGLDMLFSHCRSLFNNKTLVEYLEETHFDAVFMDPMEPCGLIVTKYLSLPSVILTRGLYCHSIEEGTQCPAPPSYVPRILSQFSDAMDFKGRVQNYIARFGEHLICPYYFKKVLEIASDILQTPVTAYDLFSHTSIWLLRTDFVFDYPKPVMPNMVFVGGISCHKGKPLAEVRSLSFAM</sequence>
<dbReference type="Proteomes" id="UP000515203">
    <property type="component" value="Unplaced"/>
</dbReference>
<keyword evidence="4" id="KW-0808">Transferase</keyword>
<organism evidence="8 9">
    <name type="scientific">Octodon degus</name>
    <name type="common">Degu</name>
    <name type="synonym">Sciurus degus</name>
    <dbReference type="NCBI Taxonomy" id="10160"/>
    <lineage>
        <taxon>Eukaryota</taxon>
        <taxon>Metazoa</taxon>
        <taxon>Chordata</taxon>
        <taxon>Craniata</taxon>
        <taxon>Vertebrata</taxon>
        <taxon>Euteleostomi</taxon>
        <taxon>Mammalia</taxon>
        <taxon>Eutheria</taxon>
        <taxon>Euarchontoglires</taxon>
        <taxon>Glires</taxon>
        <taxon>Rodentia</taxon>
        <taxon>Hystricomorpha</taxon>
        <taxon>Octodontidae</taxon>
        <taxon>Octodon</taxon>
    </lineage>
</organism>
<keyword evidence="6" id="KW-0472">Membrane</keyword>
<comment type="similarity">
    <text evidence="2">Belongs to the UDP-glycosyltransferase family.</text>
</comment>
<keyword evidence="8" id="KW-1185">Reference proteome</keyword>
<dbReference type="InParanoid" id="A0A6P3FDJ1"/>
<evidence type="ECO:0000256" key="3">
    <source>
        <dbReference type="ARBA" id="ARBA00022676"/>
    </source>
</evidence>
<keyword evidence="5" id="KW-0812">Transmembrane</keyword>
<dbReference type="RefSeq" id="XP_004637461.1">
    <property type="nucleotide sequence ID" value="XM_004637404.2"/>
</dbReference>
<reference evidence="9" key="1">
    <citation type="submission" date="2025-08" db="UniProtKB">
        <authorList>
            <consortium name="RefSeq"/>
        </authorList>
    </citation>
    <scope>IDENTIFICATION</scope>
</reference>
<evidence type="ECO:0000313" key="9">
    <source>
        <dbReference type="RefSeq" id="XP_004637461.1"/>
    </source>
</evidence>